<reference evidence="5 6" key="1">
    <citation type="journal article" date="2016" name="Nat. Commun.">
        <title>Thousands of microbial genomes shed light on interconnected biogeochemical processes in an aquifer system.</title>
        <authorList>
            <person name="Anantharaman K."/>
            <person name="Brown C.T."/>
            <person name="Hug L.A."/>
            <person name="Sharon I."/>
            <person name="Castelle C.J."/>
            <person name="Probst A.J."/>
            <person name="Thomas B.C."/>
            <person name="Singh A."/>
            <person name="Wilkins M.J."/>
            <person name="Karaoz U."/>
            <person name="Brodie E.L."/>
            <person name="Williams K.H."/>
            <person name="Hubbard S.S."/>
            <person name="Banfield J.F."/>
        </authorList>
    </citation>
    <scope>NUCLEOTIDE SEQUENCE [LARGE SCALE GENOMIC DNA]</scope>
</reference>
<dbReference type="STRING" id="1802315.A3F51_03605"/>
<keyword evidence="2" id="KW-0238">DNA-binding</keyword>
<dbReference type="InterPro" id="IPR050807">
    <property type="entry name" value="TransReg_Diox_bact_type"/>
</dbReference>
<sequence length="70" mass="8307">MNRQFLLFLGKNIRRLREHRNISQEEFGEIVGVHRTYVGMIERGEKNITIFSLRKFAEALGVRVKDLIDF</sequence>
<evidence type="ECO:0000256" key="2">
    <source>
        <dbReference type="ARBA" id="ARBA00023125"/>
    </source>
</evidence>
<evidence type="ECO:0000256" key="3">
    <source>
        <dbReference type="ARBA" id="ARBA00023163"/>
    </source>
</evidence>
<gene>
    <name evidence="5" type="ORF">A3F51_03605</name>
</gene>
<dbReference type="Proteomes" id="UP000178089">
    <property type="component" value="Unassembled WGS sequence"/>
</dbReference>
<dbReference type="PANTHER" id="PTHR46797:SF23">
    <property type="entry name" value="HTH-TYPE TRANSCRIPTIONAL REGULATOR SUTR"/>
    <property type="match status" value="1"/>
</dbReference>
<dbReference type="SUPFAM" id="SSF47413">
    <property type="entry name" value="lambda repressor-like DNA-binding domains"/>
    <property type="match status" value="1"/>
</dbReference>
<keyword evidence="1" id="KW-0805">Transcription regulation</keyword>
<dbReference type="EMBL" id="MHRT01000001">
    <property type="protein sequence ID" value="OHA29845.1"/>
    <property type="molecule type" value="Genomic_DNA"/>
</dbReference>
<dbReference type="GO" id="GO:0005829">
    <property type="term" value="C:cytosol"/>
    <property type="evidence" value="ECO:0007669"/>
    <property type="project" value="TreeGrafter"/>
</dbReference>
<feature type="domain" description="HTH cro/C1-type" evidence="4">
    <location>
        <begin position="13"/>
        <end position="67"/>
    </location>
</feature>
<accession>A0A1G2N0X2</accession>
<dbReference type="Pfam" id="PF01381">
    <property type="entry name" value="HTH_3"/>
    <property type="match status" value="1"/>
</dbReference>
<comment type="caution">
    <text evidence="5">The sequence shown here is derived from an EMBL/GenBank/DDBJ whole genome shotgun (WGS) entry which is preliminary data.</text>
</comment>
<dbReference type="Gene3D" id="1.10.260.40">
    <property type="entry name" value="lambda repressor-like DNA-binding domains"/>
    <property type="match status" value="1"/>
</dbReference>
<organism evidence="5 6">
    <name type="scientific">Candidatus Taylorbacteria bacterium RIFCSPHIGHO2_12_FULL_45_16</name>
    <dbReference type="NCBI Taxonomy" id="1802315"/>
    <lineage>
        <taxon>Bacteria</taxon>
        <taxon>Candidatus Tayloriibacteriota</taxon>
    </lineage>
</organism>
<dbReference type="CDD" id="cd00093">
    <property type="entry name" value="HTH_XRE"/>
    <property type="match status" value="1"/>
</dbReference>
<dbReference type="InterPro" id="IPR010982">
    <property type="entry name" value="Lambda_DNA-bd_dom_sf"/>
</dbReference>
<dbReference type="GO" id="GO:0003700">
    <property type="term" value="F:DNA-binding transcription factor activity"/>
    <property type="evidence" value="ECO:0007669"/>
    <property type="project" value="TreeGrafter"/>
</dbReference>
<dbReference type="SMART" id="SM00530">
    <property type="entry name" value="HTH_XRE"/>
    <property type="match status" value="1"/>
</dbReference>
<evidence type="ECO:0000313" key="6">
    <source>
        <dbReference type="Proteomes" id="UP000178089"/>
    </source>
</evidence>
<dbReference type="InterPro" id="IPR001387">
    <property type="entry name" value="Cro/C1-type_HTH"/>
</dbReference>
<dbReference type="PROSITE" id="PS50943">
    <property type="entry name" value="HTH_CROC1"/>
    <property type="match status" value="1"/>
</dbReference>
<dbReference type="GO" id="GO:0003677">
    <property type="term" value="F:DNA binding"/>
    <property type="evidence" value="ECO:0007669"/>
    <property type="project" value="UniProtKB-KW"/>
</dbReference>
<dbReference type="PANTHER" id="PTHR46797">
    <property type="entry name" value="HTH-TYPE TRANSCRIPTIONAL REGULATOR"/>
    <property type="match status" value="1"/>
</dbReference>
<proteinExistence type="predicted"/>
<evidence type="ECO:0000259" key="4">
    <source>
        <dbReference type="PROSITE" id="PS50943"/>
    </source>
</evidence>
<keyword evidence="3" id="KW-0804">Transcription</keyword>
<dbReference type="AlphaFoldDB" id="A0A1G2N0X2"/>
<protein>
    <recommendedName>
        <fullName evidence="4">HTH cro/C1-type domain-containing protein</fullName>
    </recommendedName>
</protein>
<evidence type="ECO:0000313" key="5">
    <source>
        <dbReference type="EMBL" id="OHA29845.1"/>
    </source>
</evidence>
<evidence type="ECO:0000256" key="1">
    <source>
        <dbReference type="ARBA" id="ARBA00023015"/>
    </source>
</evidence>
<name>A0A1G2N0X2_9BACT</name>